<comment type="caution">
    <text evidence="2">The sequence shown here is derived from an EMBL/GenBank/DDBJ whole genome shotgun (WGS) entry which is preliminary data.</text>
</comment>
<accession>A0A822ZUC2</accession>
<dbReference type="AlphaFoldDB" id="A0A822ZUC2"/>
<evidence type="ECO:0000256" key="1">
    <source>
        <dbReference type="SAM" id="MobiDB-lite"/>
    </source>
</evidence>
<organism evidence="2 3">
    <name type="scientific">Nelumbo nucifera</name>
    <name type="common">Sacred lotus</name>
    <dbReference type="NCBI Taxonomy" id="4432"/>
    <lineage>
        <taxon>Eukaryota</taxon>
        <taxon>Viridiplantae</taxon>
        <taxon>Streptophyta</taxon>
        <taxon>Embryophyta</taxon>
        <taxon>Tracheophyta</taxon>
        <taxon>Spermatophyta</taxon>
        <taxon>Magnoliopsida</taxon>
        <taxon>Proteales</taxon>
        <taxon>Nelumbonaceae</taxon>
        <taxon>Nelumbo</taxon>
    </lineage>
</organism>
<protein>
    <submittedName>
        <fullName evidence="2">Uncharacterized protein</fullName>
    </submittedName>
</protein>
<evidence type="ECO:0000313" key="2">
    <source>
        <dbReference type="EMBL" id="DAD46945.1"/>
    </source>
</evidence>
<sequence length="122" mass="13671">MPHKHSSSRPTSVGSPHYTSKQTPPIPDPNQTTKRERFPSGLAGCGNETFDPPFLLLLFSPACWEISNTPFPTIWEPPYNDQQVPPLQSTNFPSPQFKTSPFFLVIHELSIQSSMPAQNNYS</sequence>
<feature type="compositionally biased region" description="Polar residues" evidence="1">
    <location>
        <begin position="8"/>
        <end position="23"/>
    </location>
</feature>
<gene>
    <name evidence="2" type="ORF">HUJ06_016882</name>
</gene>
<dbReference type="EMBL" id="DUZY01000008">
    <property type="protein sequence ID" value="DAD46945.1"/>
    <property type="molecule type" value="Genomic_DNA"/>
</dbReference>
<dbReference type="Proteomes" id="UP000607653">
    <property type="component" value="Unassembled WGS sequence"/>
</dbReference>
<evidence type="ECO:0000313" key="3">
    <source>
        <dbReference type="Proteomes" id="UP000607653"/>
    </source>
</evidence>
<name>A0A822ZUC2_NELNU</name>
<proteinExistence type="predicted"/>
<feature type="region of interest" description="Disordered" evidence="1">
    <location>
        <begin position="1"/>
        <end position="44"/>
    </location>
</feature>
<keyword evidence="3" id="KW-1185">Reference proteome</keyword>
<reference evidence="2 3" key="1">
    <citation type="journal article" date="2020" name="Mol. Biol. Evol.">
        <title>Distinct Expression and Methylation Patterns for Genes with Different Fates following a Single Whole-Genome Duplication in Flowering Plants.</title>
        <authorList>
            <person name="Shi T."/>
            <person name="Rahmani R.S."/>
            <person name="Gugger P.F."/>
            <person name="Wang M."/>
            <person name="Li H."/>
            <person name="Zhang Y."/>
            <person name="Li Z."/>
            <person name="Wang Q."/>
            <person name="Van de Peer Y."/>
            <person name="Marchal K."/>
            <person name="Chen J."/>
        </authorList>
    </citation>
    <scope>NUCLEOTIDE SEQUENCE [LARGE SCALE GENOMIC DNA]</scope>
    <source>
        <tissue evidence="2">Leaf</tissue>
    </source>
</reference>